<organism evidence="9 10">
    <name type="scientific">Patella caerulea</name>
    <name type="common">Rayed Mediterranean limpet</name>
    <dbReference type="NCBI Taxonomy" id="87958"/>
    <lineage>
        <taxon>Eukaryota</taxon>
        <taxon>Metazoa</taxon>
        <taxon>Spiralia</taxon>
        <taxon>Lophotrochozoa</taxon>
        <taxon>Mollusca</taxon>
        <taxon>Gastropoda</taxon>
        <taxon>Patellogastropoda</taxon>
        <taxon>Patelloidea</taxon>
        <taxon>Patellidae</taxon>
        <taxon>Patella</taxon>
    </lineage>
</organism>
<evidence type="ECO:0000256" key="1">
    <source>
        <dbReference type="ARBA" id="ARBA00004141"/>
    </source>
</evidence>
<dbReference type="PANTHER" id="PTHR22883">
    <property type="entry name" value="ZINC FINGER DHHC DOMAIN CONTAINING PROTEIN"/>
    <property type="match status" value="1"/>
</dbReference>
<dbReference type="GO" id="GO:0016020">
    <property type="term" value="C:membrane"/>
    <property type="evidence" value="ECO:0007669"/>
    <property type="project" value="UniProtKB-SubCell"/>
</dbReference>
<keyword evidence="4 7" id="KW-1133">Transmembrane helix</keyword>
<evidence type="ECO:0000313" key="9">
    <source>
        <dbReference type="EMBL" id="KAK6170557.1"/>
    </source>
</evidence>
<keyword evidence="3 7" id="KW-0812">Transmembrane</keyword>
<feature type="domain" description="Palmitoyltransferase DHHC" evidence="8">
    <location>
        <begin position="151"/>
        <end position="297"/>
    </location>
</feature>
<comment type="caution">
    <text evidence="9">The sequence shown here is derived from an EMBL/GenBank/DDBJ whole genome shotgun (WGS) entry which is preliminary data.</text>
</comment>
<evidence type="ECO:0000259" key="8">
    <source>
        <dbReference type="Pfam" id="PF01529"/>
    </source>
</evidence>
<evidence type="ECO:0000256" key="4">
    <source>
        <dbReference type="ARBA" id="ARBA00022989"/>
    </source>
</evidence>
<accession>A0AAN8J675</accession>
<dbReference type="GO" id="GO:0005794">
    <property type="term" value="C:Golgi apparatus"/>
    <property type="evidence" value="ECO:0007669"/>
    <property type="project" value="TreeGrafter"/>
</dbReference>
<evidence type="ECO:0000256" key="6">
    <source>
        <dbReference type="ARBA" id="ARBA00023315"/>
    </source>
</evidence>
<dbReference type="InterPro" id="IPR001594">
    <property type="entry name" value="Palmitoyltrfase_DHHC"/>
</dbReference>
<gene>
    <name evidence="9" type="ORF">SNE40_018926</name>
</gene>
<dbReference type="Pfam" id="PF01529">
    <property type="entry name" value="DHHC"/>
    <property type="match status" value="1"/>
</dbReference>
<evidence type="ECO:0000256" key="7">
    <source>
        <dbReference type="RuleBase" id="RU079119"/>
    </source>
</evidence>
<dbReference type="AlphaFoldDB" id="A0AAN8J675"/>
<evidence type="ECO:0000256" key="3">
    <source>
        <dbReference type="ARBA" id="ARBA00022692"/>
    </source>
</evidence>
<reference evidence="9 10" key="1">
    <citation type="submission" date="2024-01" db="EMBL/GenBank/DDBJ databases">
        <title>The genome of the rayed Mediterranean limpet Patella caerulea (Linnaeus, 1758).</title>
        <authorList>
            <person name="Anh-Thu Weber A."/>
            <person name="Halstead-Nussloch G."/>
        </authorList>
    </citation>
    <scope>NUCLEOTIDE SEQUENCE [LARGE SCALE GENOMIC DNA]</scope>
    <source>
        <strain evidence="9">AATW-2023a</strain>
        <tissue evidence="9">Whole specimen</tissue>
    </source>
</reference>
<feature type="transmembrane region" description="Helical" evidence="7">
    <location>
        <begin position="198"/>
        <end position="217"/>
    </location>
</feature>
<keyword evidence="2 7" id="KW-0808">Transferase</keyword>
<protein>
    <recommendedName>
        <fullName evidence="7">Palmitoyltransferase</fullName>
        <ecNumber evidence="7">2.3.1.225</ecNumber>
    </recommendedName>
</protein>
<dbReference type="GO" id="GO:0005783">
    <property type="term" value="C:endoplasmic reticulum"/>
    <property type="evidence" value="ECO:0007669"/>
    <property type="project" value="TreeGrafter"/>
</dbReference>
<comment type="domain">
    <text evidence="7">The DHHC domain is required for palmitoyltransferase activity.</text>
</comment>
<comment type="catalytic activity">
    <reaction evidence="7">
        <text>L-cysteinyl-[protein] + hexadecanoyl-CoA = S-hexadecanoyl-L-cysteinyl-[protein] + CoA</text>
        <dbReference type="Rhea" id="RHEA:36683"/>
        <dbReference type="Rhea" id="RHEA-COMP:10131"/>
        <dbReference type="Rhea" id="RHEA-COMP:11032"/>
        <dbReference type="ChEBI" id="CHEBI:29950"/>
        <dbReference type="ChEBI" id="CHEBI:57287"/>
        <dbReference type="ChEBI" id="CHEBI:57379"/>
        <dbReference type="ChEBI" id="CHEBI:74151"/>
        <dbReference type="EC" id="2.3.1.225"/>
    </reaction>
</comment>
<feature type="transmembrane region" description="Helical" evidence="7">
    <location>
        <begin position="104"/>
        <end position="124"/>
    </location>
</feature>
<sequence length="351" mass="41007">MDFLVLFIGYIMSFVIGSILYYFRDSQTLNTGVVGYIKRTLGQICISLAPKVLIKWLNDTANAVLTSSNPFMQIMFCLMVLLGHSILVIDVLPYLFVYDPDGDHITLPIIFCFANFFFMHLSCYPDPGEITSKNQKYFMSLYKSDGVLYHPDAFCKTCKIVRPPRSKHCSTCKKCVHRFDHHCVWTNNCVAGFNQRWFILYLLSVCIMCGNGTYMTYKCLCLIVRSKKLMDTQYIDPNTREVHPITLYILIQHLFMEYPHTMFLLFALPSVIILLGSLAAYHIYLVTTNQTTNERYKLYDIVQKSKLDNKDPHIINDIQSMRPFNKGLWKNIQEVIFPRRQLNKLFHKRQR</sequence>
<feature type="transmembrane region" description="Helical" evidence="7">
    <location>
        <begin position="74"/>
        <end position="98"/>
    </location>
</feature>
<dbReference type="Proteomes" id="UP001347796">
    <property type="component" value="Unassembled WGS sequence"/>
</dbReference>
<evidence type="ECO:0000256" key="2">
    <source>
        <dbReference type="ARBA" id="ARBA00022679"/>
    </source>
</evidence>
<keyword evidence="10" id="KW-1185">Reference proteome</keyword>
<dbReference type="GO" id="GO:0006612">
    <property type="term" value="P:protein targeting to membrane"/>
    <property type="evidence" value="ECO:0007669"/>
    <property type="project" value="TreeGrafter"/>
</dbReference>
<comment type="similarity">
    <text evidence="7">Belongs to the DHHC palmitoyltransferase family.</text>
</comment>
<feature type="transmembrane region" description="Helical" evidence="7">
    <location>
        <begin position="263"/>
        <end position="287"/>
    </location>
</feature>
<name>A0AAN8J675_PATCE</name>
<evidence type="ECO:0000256" key="5">
    <source>
        <dbReference type="ARBA" id="ARBA00023136"/>
    </source>
</evidence>
<keyword evidence="6 7" id="KW-0012">Acyltransferase</keyword>
<dbReference type="EMBL" id="JAZGQO010000014">
    <property type="protein sequence ID" value="KAK6170557.1"/>
    <property type="molecule type" value="Genomic_DNA"/>
</dbReference>
<keyword evidence="5 7" id="KW-0472">Membrane</keyword>
<proteinExistence type="inferred from homology"/>
<dbReference type="GO" id="GO:0019706">
    <property type="term" value="F:protein-cysteine S-palmitoyltransferase activity"/>
    <property type="evidence" value="ECO:0007669"/>
    <property type="project" value="UniProtKB-EC"/>
</dbReference>
<dbReference type="PROSITE" id="PS50216">
    <property type="entry name" value="DHHC"/>
    <property type="match status" value="1"/>
</dbReference>
<evidence type="ECO:0000313" key="10">
    <source>
        <dbReference type="Proteomes" id="UP001347796"/>
    </source>
</evidence>
<comment type="subcellular location">
    <subcellularLocation>
        <location evidence="1">Membrane</location>
        <topology evidence="1">Multi-pass membrane protein</topology>
    </subcellularLocation>
</comment>
<dbReference type="InterPro" id="IPR039859">
    <property type="entry name" value="PFA4/ZDH16/20/ERF2-like"/>
</dbReference>
<dbReference type="EC" id="2.3.1.225" evidence="7"/>
<feature type="transmembrane region" description="Helical" evidence="7">
    <location>
        <begin position="6"/>
        <end position="23"/>
    </location>
</feature>